<keyword evidence="5" id="KW-0813">Transport</keyword>
<evidence type="ECO:0000256" key="5">
    <source>
        <dbReference type="ARBA" id="ARBA00022448"/>
    </source>
</evidence>
<keyword evidence="8" id="KW-0653">Protein transport</keyword>
<evidence type="ECO:0000256" key="6">
    <source>
        <dbReference type="ARBA" id="ARBA00022813"/>
    </source>
</evidence>
<feature type="region of interest" description="Disordered" evidence="12">
    <location>
        <begin position="37"/>
        <end position="70"/>
    </location>
</feature>
<comment type="caution">
    <text evidence="14">The sequence shown here is derived from an EMBL/GenBank/DDBJ whole genome shotgun (WGS) entry which is preliminary data.</text>
</comment>
<dbReference type="InterPro" id="IPR037665">
    <property type="entry name" value="Nucleoporin_S59-like"/>
</dbReference>
<dbReference type="Gene3D" id="1.25.40.690">
    <property type="match status" value="1"/>
</dbReference>
<dbReference type="Gene3D" id="3.30.1610.10">
    <property type="entry name" value="Peptidase S59, nucleoporin"/>
    <property type="match status" value="1"/>
</dbReference>
<evidence type="ECO:0000256" key="11">
    <source>
        <dbReference type="ARBA" id="ARBA00023242"/>
    </source>
</evidence>
<evidence type="ECO:0000256" key="10">
    <source>
        <dbReference type="ARBA" id="ARBA00023132"/>
    </source>
</evidence>
<organism evidence="14 15">
    <name type="scientific">Parthenolecanium corni</name>
    <dbReference type="NCBI Taxonomy" id="536013"/>
    <lineage>
        <taxon>Eukaryota</taxon>
        <taxon>Metazoa</taxon>
        <taxon>Ecdysozoa</taxon>
        <taxon>Arthropoda</taxon>
        <taxon>Hexapoda</taxon>
        <taxon>Insecta</taxon>
        <taxon>Pterygota</taxon>
        <taxon>Neoptera</taxon>
        <taxon>Paraneoptera</taxon>
        <taxon>Hemiptera</taxon>
        <taxon>Sternorrhyncha</taxon>
        <taxon>Coccoidea</taxon>
        <taxon>Coccidae</taxon>
        <taxon>Parthenolecanium</taxon>
    </lineage>
</organism>
<dbReference type="GO" id="GO:0051028">
    <property type="term" value="P:mRNA transport"/>
    <property type="evidence" value="ECO:0007669"/>
    <property type="project" value="UniProtKB-KW"/>
</dbReference>
<evidence type="ECO:0000256" key="3">
    <source>
        <dbReference type="ARBA" id="ARBA00008926"/>
    </source>
</evidence>
<dbReference type="GO" id="GO:0006606">
    <property type="term" value="P:protein import into nucleus"/>
    <property type="evidence" value="ECO:0007669"/>
    <property type="project" value="TreeGrafter"/>
</dbReference>
<dbReference type="Pfam" id="PF12110">
    <property type="entry name" value="Nup96"/>
    <property type="match status" value="1"/>
</dbReference>
<dbReference type="InterPro" id="IPR021967">
    <property type="entry name" value="Nup98_C"/>
</dbReference>
<dbReference type="GO" id="GO:0006405">
    <property type="term" value="P:RNA export from nucleus"/>
    <property type="evidence" value="ECO:0007669"/>
    <property type="project" value="TreeGrafter"/>
</dbReference>
<evidence type="ECO:0000313" key="14">
    <source>
        <dbReference type="EMBL" id="KAK7605489.1"/>
    </source>
</evidence>
<dbReference type="PANTHER" id="PTHR23198:SF6">
    <property type="entry name" value="NUCLEAR PORE COMPLEX PROTEIN NUP98-NUP96"/>
    <property type="match status" value="1"/>
</dbReference>
<sequence length="1946" mass="211479">MFGSGFGSRTTSAFGQTPSFGKPATSFSSGFGTTNNTSLFGQSTQPTTSLFGSTAPSFGQTTSTTQSFGNFGGGTGNSIFGAQQTQAAPSGNLFGGQNAAGNTTGGNLFGSPSSSAFGSNTGFGSFGSPSNASGGLFAPNQQAATQPSSLFGAGNAGGSALFGSSSSAFSSTGVPTGTTIKFTPFTGTDTVMKNGIATTISTKHHCITCMKEYENKSLEELRFEDYLANRKGPAQGAQTASGLFGSTPQAPLFGGNTSTASTSGGNIFGSSGFGQTNVFGQNSLQQNNSLFGKPASTSPFGATTTTPSTGFSNFGQSQNLFGSNATQVKPGFGSATTATGLFNPAVSGTSNFGTQSPGFGFNAQQQNQGIGLFGQQQNKFGGFGAQTTSNFTFGSNTSAANTTSLFGQKPATTGFGIAPTSTANTFGAATPFGSGAGVPATGSGGTGIFGSGFNKPAGNAGFPFGQNTATSSALGGAGANGGNTLFGNTVNKPTSLFGGTNTSSSSMFGGGAGVGFGSNSGFGSGGGTTGFCQNFGSGSGGFGGNANAPAQNAPVPNVCDQIQILSVIPYGNSSLYKHVRPSSLSKSDDLSKSSVMPQKPTGDSSNFKISTQINNIVNRRAYSALEPSKKSLFDKMDDEFSEKSVGQQRSSPRYLKLKPKTMIKTKPVAKDDSKGKGISTLNEETNKENINSFASLNSTTTSPKNDNSVSVAEGNEQESSVPNDTMLELGTRNKPAPKMGATYVIDESLALASNSSLDNSEIPATADVSAEKSVKAHVCNVKLERADYFTVPSLNELDEVMDSEGRCIVKNFTVGRHKYGNVTFYDAFDVAGLDLDSIVFFRHKEVEIYPDDTVKPPVGTGLNRRAQVTLDRVWPIDKSTREIINSPERLKSVNFVAKLKRSSAKMNAQFIEYRPLTGSWVFEVEHFSKYGLDESDDEESEEMNVRKPKKVVVPKVTEKFGDPKKIFSHKENSVSKKRGLDGSVVFSARETNVNRYPFVDNDEVMIMDDEQFPSSPKQNASSELYAEDFHSPIEKLARNLDTSLHRVQLMKASFYDHDDISEPEISLDKGIPDLDLFATGRVDAYRSSAPEKNALPLIKMQFTSQFPPPVDVPLADFSTEEYRPPIYSPELKFFQNAPHIISRPLRVAPKYRNAIFSYRESVFDNMKQLSLCDTALYFGQHFKIGWSHKMTLVCPSSVVTCNAAVDDEVAQLNRLFAGRKAKDYSPNVLCKLQMKTCPSDKLEKNAENHLEICLKESIFNYDDGLPLLTPKLDTVALHEHCDVEQQTVRLDEDYDRQVWELMVALWGNLTDSTTHYNDHKTKILRKNALSSWLKNIVSGVDKDNADGDFVREILSLLSCGKIYEACKIAMMNGDHNLALIISQIGGSEITRSLMELQLKQWHESEADQLIKVGRLKIMTLVAGHMLYVSSKGIVNTCENLDWKRAFALHLWYICRPSDSLTEALSQYETAFTSEDKFAAAPLPSYIKSLEFETSDGRKIEDLCFHLMKLFSRRSYPLETVLNPITHTSNVLDYRLSWFVMITLKSLGYSHLSEESEYVIHTSFAAQLEIAGMWHWSIFVLLHMQDLNCRSTCVKNIIDKNVELLPNGKIGLTEKEEFVCDKLEIPCEWVYHSKATLAESLHKYREAAWYFVKAKRWNEVHEILMNQIVARSIINENYTLLQELIDEIVASEQVICGWNHKGAVIYDYLNVINKVNLMIQNENIDAMFLVESAQSLMSSVCTKIKYFPASTPRERLCQAEISKRMIQLIRTVLGLQCGKSGIPIRFIITLVDQLPLPEDYKQQELQDIISCCMMNAGKICMCSGWHLAWQSDGAYEAYVNGVCECDASATFYCECFIHLSPCLSIMAGQTISDRLLAAKHSLAGQGLAKSVCKATTEELLGPKKKHLDYCSNDESVNLVDDFDVCRLMFTARANCINKLVMNLIDLQ</sequence>
<protein>
    <recommendedName>
        <fullName evidence="4">Nuclear pore complex protein Nup98-Nup96</fullName>
    </recommendedName>
</protein>
<dbReference type="GO" id="GO:0044614">
    <property type="term" value="C:nuclear pore cytoplasmic filaments"/>
    <property type="evidence" value="ECO:0007669"/>
    <property type="project" value="TreeGrafter"/>
</dbReference>
<dbReference type="InterPro" id="IPR036903">
    <property type="entry name" value="Nup98_auto-Pept-S59_dom_sf"/>
</dbReference>
<reference evidence="14 15" key="1">
    <citation type="submission" date="2024-03" db="EMBL/GenBank/DDBJ databases">
        <title>Adaptation during the transition from Ophiocordyceps entomopathogen to insect associate is accompanied by gene loss and intensified selection.</title>
        <authorList>
            <person name="Ward C.M."/>
            <person name="Onetto C.A."/>
            <person name="Borneman A.R."/>
        </authorList>
    </citation>
    <scope>NUCLEOTIDE SEQUENCE [LARGE SCALE GENOMIC DNA]</scope>
    <source>
        <strain evidence="14">AWRI1</strain>
        <tissue evidence="14">Single Adult Female</tissue>
    </source>
</reference>
<dbReference type="SUPFAM" id="SSF82215">
    <property type="entry name" value="C-terminal autoproteolytic domain of nucleoporin nup98"/>
    <property type="match status" value="1"/>
</dbReference>
<evidence type="ECO:0000256" key="4">
    <source>
        <dbReference type="ARBA" id="ARBA00013472"/>
    </source>
</evidence>
<keyword evidence="9" id="KW-0811">Translocation</keyword>
<keyword evidence="15" id="KW-1185">Reference proteome</keyword>
<evidence type="ECO:0000259" key="13">
    <source>
        <dbReference type="PROSITE" id="PS51434"/>
    </source>
</evidence>
<keyword evidence="10" id="KW-0906">Nuclear pore complex</keyword>
<feature type="domain" description="Peptidase S59" evidence="13">
    <location>
        <begin position="785"/>
        <end position="927"/>
    </location>
</feature>
<feature type="compositionally biased region" description="Polar residues" evidence="12">
    <location>
        <begin position="37"/>
        <end position="56"/>
    </location>
</feature>
<dbReference type="GO" id="GO:0003723">
    <property type="term" value="F:RNA binding"/>
    <property type="evidence" value="ECO:0007669"/>
    <property type="project" value="TreeGrafter"/>
</dbReference>
<gene>
    <name evidence="14" type="ORF">V9T40_007347</name>
</gene>
<keyword evidence="6" id="KW-0068">Autocatalytic cleavage</keyword>
<keyword evidence="7" id="KW-0509">mRNA transport</keyword>
<evidence type="ECO:0000256" key="2">
    <source>
        <dbReference type="ARBA" id="ARBA00004620"/>
    </source>
</evidence>
<dbReference type="FunFam" id="1.10.10.2360:FF:000001">
    <property type="entry name" value="Nuclear pore complex protein Nup98-Nup96"/>
    <property type="match status" value="1"/>
</dbReference>
<name>A0AAN9U3H4_9HEMI</name>
<dbReference type="Pfam" id="PF04096">
    <property type="entry name" value="Nucleoporin2"/>
    <property type="match status" value="1"/>
</dbReference>
<dbReference type="GO" id="GO:0008139">
    <property type="term" value="F:nuclear localization sequence binding"/>
    <property type="evidence" value="ECO:0007669"/>
    <property type="project" value="TreeGrafter"/>
</dbReference>
<dbReference type="Proteomes" id="UP001367676">
    <property type="component" value="Unassembled WGS sequence"/>
</dbReference>
<comment type="subcellular location">
    <subcellularLocation>
        <location evidence="2">Nucleus membrane</location>
        <topology evidence="2">Peripheral membrane protein</topology>
        <orientation evidence="2">Nucleoplasmic side</orientation>
    </subcellularLocation>
    <subcellularLocation>
        <location evidence="1">Nucleus</location>
        <location evidence="1">Nuclear pore complex</location>
    </subcellularLocation>
</comment>
<dbReference type="GO" id="GO:0000973">
    <property type="term" value="P:post-transcriptional tethering of RNA polymerase II gene DNA at nuclear periphery"/>
    <property type="evidence" value="ECO:0007669"/>
    <property type="project" value="TreeGrafter"/>
</dbReference>
<evidence type="ECO:0000256" key="9">
    <source>
        <dbReference type="ARBA" id="ARBA00023010"/>
    </source>
</evidence>
<dbReference type="PANTHER" id="PTHR23198">
    <property type="entry name" value="NUCLEOPORIN"/>
    <property type="match status" value="1"/>
</dbReference>
<dbReference type="InterPro" id="IPR008942">
    <property type="entry name" value="ENTH_VHS"/>
</dbReference>
<dbReference type="Gene3D" id="1.25.40.90">
    <property type="match status" value="1"/>
</dbReference>
<comment type="similarity">
    <text evidence="3">Belongs to the nucleoporin GLFG family.</text>
</comment>
<feature type="compositionally biased region" description="Polar residues" evidence="12">
    <location>
        <begin position="679"/>
        <end position="710"/>
    </location>
</feature>
<accession>A0AAN9U3H4</accession>
<dbReference type="InterPro" id="IPR007230">
    <property type="entry name" value="Nup98_auto-Pept-S59_dom"/>
</dbReference>
<evidence type="ECO:0000256" key="8">
    <source>
        <dbReference type="ARBA" id="ARBA00022927"/>
    </source>
</evidence>
<evidence type="ECO:0000256" key="1">
    <source>
        <dbReference type="ARBA" id="ARBA00004567"/>
    </source>
</evidence>
<dbReference type="Pfam" id="PF21240">
    <property type="entry name" value="Nup98_GLEBS"/>
    <property type="match status" value="1"/>
</dbReference>
<dbReference type="Gene3D" id="1.10.10.2360">
    <property type="match status" value="1"/>
</dbReference>
<feature type="compositionally biased region" description="Low complexity" evidence="12">
    <location>
        <begin position="57"/>
        <end position="69"/>
    </location>
</feature>
<dbReference type="EMBL" id="JBBCAQ010000002">
    <property type="protein sequence ID" value="KAK7605489.1"/>
    <property type="molecule type" value="Genomic_DNA"/>
</dbReference>
<keyword evidence="11" id="KW-0539">Nucleus</keyword>
<evidence type="ECO:0000256" key="12">
    <source>
        <dbReference type="SAM" id="MobiDB-lite"/>
    </source>
</evidence>
<evidence type="ECO:0000256" key="7">
    <source>
        <dbReference type="ARBA" id="ARBA00022816"/>
    </source>
</evidence>
<proteinExistence type="inferred from homology"/>
<dbReference type="GO" id="GO:0034398">
    <property type="term" value="P:telomere tethering at nuclear periphery"/>
    <property type="evidence" value="ECO:0007669"/>
    <property type="project" value="TreeGrafter"/>
</dbReference>
<feature type="region of interest" description="Disordered" evidence="12">
    <location>
        <begin position="581"/>
        <end position="607"/>
    </location>
</feature>
<evidence type="ECO:0000313" key="15">
    <source>
        <dbReference type="Proteomes" id="UP001367676"/>
    </source>
</evidence>
<feature type="region of interest" description="Disordered" evidence="12">
    <location>
        <begin position="665"/>
        <end position="734"/>
    </location>
</feature>
<dbReference type="PROSITE" id="PS51434">
    <property type="entry name" value="NUP_C"/>
    <property type="match status" value="1"/>
</dbReference>
<dbReference type="GO" id="GO:0031965">
    <property type="term" value="C:nuclear membrane"/>
    <property type="evidence" value="ECO:0007669"/>
    <property type="project" value="UniProtKB-SubCell"/>
</dbReference>
<dbReference type="GO" id="GO:0017056">
    <property type="term" value="F:structural constituent of nuclear pore"/>
    <property type="evidence" value="ECO:0007669"/>
    <property type="project" value="InterPro"/>
</dbReference>